<dbReference type="Proteomes" id="UP000595272">
    <property type="component" value="Segment"/>
</dbReference>
<organism evidence="1 2">
    <name type="scientific">Stenotrophomonas phage Salva</name>
    <dbReference type="NCBI Taxonomy" id="2801524"/>
    <lineage>
        <taxon>Viruses</taxon>
        <taxon>Duplodnaviria</taxon>
        <taxon>Heunggongvirae</taxon>
        <taxon>Uroviricota</taxon>
        <taxon>Caudoviricetes</taxon>
        <taxon>Beaumontvirinae</taxon>
        <taxon>Salvavirus</taxon>
        <taxon>Salvavirus salva</taxon>
    </lineage>
</organism>
<accession>A0A8B6Q8A9</accession>
<reference evidence="1 2" key="1">
    <citation type="submission" date="2020-12" db="EMBL/GenBank/DDBJ databases">
        <title>Complete genome sequence of Stenotrophomonas maltophilia phage Salva.</title>
        <authorList>
            <person name="Jefferson B."/>
            <person name="Yao G."/>
            <person name="Clark J."/>
            <person name="Le T."/>
            <person name="Young R."/>
            <person name="Gonzalez C."/>
            <person name="Liu M."/>
        </authorList>
    </citation>
    <scope>NUCLEOTIDE SEQUENCE [LARGE SCALE GENOMIC DNA]</scope>
</reference>
<evidence type="ECO:0000313" key="2">
    <source>
        <dbReference type="Proteomes" id="UP000595272"/>
    </source>
</evidence>
<protein>
    <submittedName>
        <fullName evidence="1">Uncharacterized protein</fullName>
    </submittedName>
</protein>
<gene>
    <name evidence="1" type="ORF">CPT_Salva_101</name>
</gene>
<sequence>MNIKIVYVPQFEVTFGYRLTMLLRNCAVMHYDHTIKSLTNEVGKGPRNGLLTMIWNALIWMDEGNIPMENRSITWTLTWADADRLLKCMEVQSFLRLCRFNSAVLAGFENALRKAMSESMEKINERS</sequence>
<name>A0A8B6Q8A9_9CAUD</name>
<evidence type="ECO:0000313" key="1">
    <source>
        <dbReference type="EMBL" id="QQM18264.1"/>
    </source>
</evidence>
<keyword evidence="2" id="KW-1185">Reference proteome</keyword>
<proteinExistence type="predicted"/>
<dbReference type="EMBL" id="MW393850">
    <property type="protein sequence ID" value="QQM18264.1"/>
    <property type="molecule type" value="Genomic_DNA"/>
</dbReference>